<proteinExistence type="inferred from homology"/>
<gene>
    <name evidence="4" type="ORF">GCM10009710_19070</name>
</gene>
<evidence type="ECO:0000256" key="1">
    <source>
        <dbReference type="ARBA" id="ARBA00006484"/>
    </source>
</evidence>
<comment type="similarity">
    <text evidence="1">Belongs to the short-chain dehydrogenases/reductases (SDR) family.</text>
</comment>
<protein>
    <submittedName>
        <fullName evidence="4">SDR family oxidoreductase</fullName>
    </submittedName>
</protein>
<dbReference type="RefSeq" id="WP_344200566.1">
    <property type="nucleotide sequence ID" value="NZ_BAAAME010000004.1"/>
</dbReference>
<keyword evidence="5" id="KW-1185">Reference proteome</keyword>
<evidence type="ECO:0000259" key="3">
    <source>
        <dbReference type="SMART" id="SM00822"/>
    </source>
</evidence>
<evidence type="ECO:0000313" key="4">
    <source>
        <dbReference type="EMBL" id="GAA1738962.1"/>
    </source>
</evidence>
<name>A0ABP4VY30_9ACTN</name>
<dbReference type="InterPro" id="IPR002347">
    <property type="entry name" value="SDR_fam"/>
</dbReference>
<dbReference type="Gene3D" id="3.40.50.720">
    <property type="entry name" value="NAD(P)-binding Rossmann-like Domain"/>
    <property type="match status" value="1"/>
</dbReference>
<dbReference type="Proteomes" id="UP001501057">
    <property type="component" value="Unassembled WGS sequence"/>
</dbReference>
<dbReference type="PRINTS" id="PR00080">
    <property type="entry name" value="SDRFAMILY"/>
</dbReference>
<dbReference type="Pfam" id="PF13561">
    <property type="entry name" value="adh_short_C2"/>
    <property type="match status" value="1"/>
</dbReference>
<dbReference type="InterPro" id="IPR057326">
    <property type="entry name" value="KR_dom"/>
</dbReference>
<reference evidence="5" key="1">
    <citation type="journal article" date="2019" name="Int. J. Syst. Evol. Microbiol.">
        <title>The Global Catalogue of Microorganisms (GCM) 10K type strain sequencing project: providing services to taxonomists for standard genome sequencing and annotation.</title>
        <authorList>
            <consortium name="The Broad Institute Genomics Platform"/>
            <consortium name="The Broad Institute Genome Sequencing Center for Infectious Disease"/>
            <person name="Wu L."/>
            <person name="Ma J."/>
        </authorList>
    </citation>
    <scope>NUCLEOTIDE SEQUENCE [LARGE SCALE GENOMIC DNA]</scope>
    <source>
        <strain evidence="5">JCM 13518</strain>
    </source>
</reference>
<comment type="caution">
    <text evidence="4">The sequence shown here is derived from an EMBL/GenBank/DDBJ whole genome shotgun (WGS) entry which is preliminary data.</text>
</comment>
<keyword evidence="2" id="KW-0560">Oxidoreductase</keyword>
<dbReference type="PRINTS" id="PR00081">
    <property type="entry name" value="GDHRDH"/>
</dbReference>
<organism evidence="4 5">
    <name type="scientific">Aeromicrobium alkaliterrae</name>
    <dbReference type="NCBI Taxonomy" id="302168"/>
    <lineage>
        <taxon>Bacteria</taxon>
        <taxon>Bacillati</taxon>
        <taxon>Actinomycetota</taxon>
        <taxon>Actinomycetes</taxon>
        <taxon>Propionibacteriales</taxon>
        <taxon>Nocardioidaceae</taxon>
        <taxon>Aeromicrobium</taxon>
    </lineage>
</organism>
<dbReference type="SMART" id="SM00822">
    <property type="entry name" value="PKS_KR"/>
    <property type="match status" value="1"/>
</dbReference>
<dbReference type="InterPro" id="IPR036291">
    <property type="entry name" value="NAD(P)-bd_dom_sf"/>
</dbReference>
<accession>A0ABP4VY30</accession>
<evidence type="ECO:0000256" key="2">
    <source>
        <dbReference type="ARBA" id="ARBA00023002"/>
    </source>
</evidence>
<evidence type="ECO:0000313" key="5">
    <source>
        <dbReference type="Proteomes" id="UP001501057"/>
    </source>
</evidence>
<dbReference type="PANTHER" id="PTHR43639:SF1">
    <property type="entry name" value="SHORT-CHAIN DEHYDROGENASE_REDUCTASE FAMILY PROTEIN"/>
    <property type="match status" value="1"/>
</dbReference>
<feature type="domain" description="Ketoreductase" evidence="3">
    <location>
        <begin position="7"/>
        <end position="192"/>
    </location>
</feature>
<dbReference type="SUPFAM" id="SSF51735">
    <property type="entry name" value="NAD(P)-binding Rossmann-fold domains"/>
    <property type="match status" value="1"/>
</dbReference>
<sequence length="256" mass="26240">MTRPSSRTALITGGNRGLGRAAALALAADGTDVVLTYRGNADEATAVVGEVEALGRRAAALQLDTTVPGSFAAFAETLAATLQDVFGRETFDVLVNNAGYAGWTPFGEMTEEVLDELLAVHVKGPILLTELLAPSVADGGRIVFVSTGLTRFVANPAYSAYASAKGAIEVYTKYAAKALGARAITVNVLAPGATATDFAGGVIRDDEDYRAMISGLVAFGRIGEPDDIGGAVRAIASESAGWVTGQRIEASGGQAL</sequence>
<dbReference type="PANTHER" id="PTHR43639">
    <property type="entry name" value="OXIDOREDUCTASE, SHORT-CHAIN DEHYDROGENASE/REDUCTASE FAMILY (AFU_ORTHOLOGUE AFUA_5G02870)"/>
    <property type="match status" value="1"/>
</dbReference>
<dbReference type="EMBL" id="BAAAME010000004">
    <property type="protein sequence ID" value="GAA1738962.1"/>
    <property type="molecule type" value="Genomic_DNA"/>
</dbReference>